<dbReference type="EMBL" id="CADCUU010000203">
    <property type="protein sequence ID" value="CAA9408124.1"/>
    <property type="molecule type" value="Genomic_DNA"/>
</dbReference>
<reference evidence="2" key="1">
    <citation type="submission" date="2020-02" db="EMBL/GenBank/DDBJ databases">
        <authorList>
            <person name="Meier V. D."/>
        </authorList>
    </citation>
    <scope>NUCLEOTIDE SEQUENCE</scope>
    <source>
        <strain evidence="2">AVDCRST_MAG15</strain>
    </source>
</reference>
<feature type="compositionally biased region" description="Basic residues" evidence="1">
    <location>
        <begin position="39"/>
        <end position="59"/>
    </location>
</feature>
<feature type="non-terminal residue" evidence="2">
    <location>
        <position position="210"/>
    </location>
</feature>
<feature type="region of interest" description="Disordered" evidence="1">
    <location>
        <begin position="1"/>
        <end position="153"/>
    </location>
</feature>
<accession>A0A6J4P9Q7</accession>
<sequence length="210" mass="23545">GRPTRRPRPARDPHRLPGMRRALPRGGCPAWRTRDLRPLPHRPHLAPPPRRHGHHRARPRGADPGPRRALVPVPAHRRPRPLAGSDALGRRHFLRGRPAPRRVRRRDGGHRGRAPPAGHADPLHPGPRGLRPAPRRAGHARLPLVRTPAPLVHGRDLRHRLRRLPREDRGPRAGLTRPRLLDVRGARRRHGGAGRSRGPVVGMALDQPDL</sequence>
<gene>
    <name evidence="2" type="ORF">AVDCRST_MAG15-1440</name>
</gene>
<organism evidence="2">
    <name type="scientific">uncultured Rubellimicrobium sp</name>
    <dbReference type="NCBI Taxonomy" id="543078"/>
    <lineage>
        <taxon>Bacteria</taxon>
        <taxon>Pseudomonadati</taxon>
        <taxon>Pseudomonadota</taxon>
        <taxon>Alphaproteobacteria</taxon>
        <taxon>Rhodobacterales</taxon>
        <taxon>Roseobacteraceae</taxon>
        <taxon>Rubellimicrobium</taxon>
        <taxon>environmental samples</taxon>
    </lineage>
</organism>
<proteinExistence type="predicted"/>
<feature type="compositionally biased region" description="Basic residues" evidence="1">
    <location>
        <begin position="90"/>
        <end position="113"/>
    </location>
</feature>
<protein>
    <submittedName>
        <fullName evidence="2">Paraquat-inducible protein A</fullName>
    </submittedName>
</protein>
<dbReference type="AlphaFoldDB" id="A0A6J4P9Q7"/>
<name>A0A6J4P9Q7_9RHOB</name>
<feature type="region of interest" description="Disordered" evidence="1">
    <location>
        <begin position="188"/>
        <end position="210"/>
    </location>
</feature>
<evidence type="ECO:0000313" key="2">
    <source>
        <dbReference type="EMBL" id="CAA9408124.1"/>
    </source>
</evidence>
<evidence type="ECO:0000256" key="1">
    <source>
        <dbReference type="SAM" id="MobiDB-lite"/>
    </source>
</evidence>
<feature type="non-terminal residue" evidence="2">
    <location>
        <position position="1"/>
    </location>
</feature>